<proteinExistence type="predicted"/>
<keyword evidence="9" id="KW-1185">Reference proteome</keyword>
<keyword evidence="4 7" id="KW-1133">Transmembrane helix</keyword>
<dbReference type="AlphaFoldDB" id="A0A7X6RH74"/>
<evidence type="ECO:0000256" key="5">
    <source>
        <dbReference type="ARBA" id="ARBA00023136"/>
    </source>
</evidence>
<protein>
    <submittedName>
        <fullName evidence="8">UPF0104 family protein</fullName>
    </submittedName>
</protein>
<evidence type="ECO:0000256" key="4">
    <source>
        <dbReference type="ARBA" id="ARBA00022989"/>
    </source>
</evidence>
<evidence type="ECO:0000256" key="6">
    <source>
        <dbReference type="SAM" id="MobiDB-lite"/>
    </source>
</evidence>
<keyword evidence="5 7" id="KW-0472">Membrane</keyword>
<evidence type="ECO:0000256" key="1">
    <source>
        <dbReference type="ARBA" id="ARBA00004651"/>
    </source>
</evidence>
<dbReference type="EMBL" id="JAAXPE010000006">
    <property type="protein sequence ID" value="NKY85730.1"/>
    <property type="molecule type" value="Genomic_DNA"/>
</dbReference>
<feature type="compositionally biased region" description="Basic and acidic residues" evidence="6">
    <location>
        <begin position="427"/>
        <end position="445"/>
    </location>
</feature>
<reference evidence="8 9" key="1">
    <citation type="submission" date="2020-04" db="EMBL/GenBank/DDBJ databases">
        <title>MicrobeNet Type strains.</title>
        <authorList>
            <person name="Nicholson A.C."/>
        </authorList>
    </citation>
    <scope>NUCLEOTIDE SEQUENCE [LARGE SCALE GENOMIC DNA]</scope>
    <source>
        <strain evidence="8 9">DSM 44445</strain>
    </source>
</reference>
<sequence length="459" mass="49456">MDLRRRGATAWPPPQDQAGLAESIGLSRPPERSEPSSWTADEPPDAVAHGDASAAAFRRNGTRLSRVTAHAEPVGEPARPARRRFRWLKWVLGVALSALLIAEGVYLWPRLHDSWRNLTEIHWGWVVACIWMQALSMSGFGRIQKQLLHAGGVDVSQRASVSVVYGATAMSVTLPAGQVFSTAFTYRQTRRWGASPIVASWQLLMSGVVATAGMLLLGIGGALLVGNRVGPWKVALTLGAVALLVWAGKYVSGNPGALQALIRQAVRLVNRLRRHPPEAGMDRVDEMLRQLESVDLGRRDAGWVAFWAVVHRLGDVACLGAACYAVGADPRWAGLLIAFSVGKAVGTIPFAPGGIVYVDATLIYSLTAAAGLPAAQAVAAAFVYRMVSFILVAIIGWIVFAFRFRSPQVGDAEFEQEFEQRSALLAEPRRGENAAEHGLREEPGREPPGTAEPEGDAQS</sequence>
<dbReference type="GO" id="GO:0005886">
    <property type="term" value="C:plasma membrane"/>
    <property type="evidence" value="ECO:0007669"/>
    <property type="project" value="UniProtKB-SubCell"/>
</dbReference>
<feature type="transmembrane region" description="Helical" evidence="7">
    <location>
        <begin position="333"/>
        <end position="357"/>
    </location>
</feature>
<dbReference type="Proteomes" id="UP000523447">
    <property type="component" value="Unassembled WGS sequence"/>
</dbReference>
<accession>A0A7X6RH74</accession>
<dbReference type="PANTHER" id="PTHR39087:SF2">
    <property type="entry name" value="UPF0104 MEMBRANE PROTEIN MJ1595"/>
    <property type="match status" value="1"/>
</dbReference>
<dbReference type="PANTHER" id="PTHR39087">
    <property type="entry name" value="UPF0104 MEMBRANE PROTEIN MJ1595"/>
    <property type="match status" value="1"/>
</dbReference>
<feature type="transmembrane region" description="Helical" evidence="7">
    <location>
        <begin position="377"/>
        <end position="400"/>
    </location>
</feature>
<feature type="transmembrane region" description="Helical" evidence="7">
    <location>
        <begin position="87"/>
        <end position="109"/>
    </location>
</feature>
<gene>
    <name evidence="8" type="ORF">HGA07_08850</name>
</gene>
<feature type="transmembrane region" description="Helical" evidence="7">
    <location>
        <begin position="121"/>
        <end position="140"/>
    </location>
</feature>
<keyword evidence="3 7" id="KW-0812">Transmembrane</keyword>
<evidence type="ECO:0000256" key="2">
    <source>
        <dbReference type="ARBA" id="ARBA00022475"/>
    </source>
</evidence>
<feature type="transmembrane region" description="Helical" evidence="7">
    <location>
        <begin position="201"/>
        <end position="225"/>
    </location>
</feature>
<feature type="region of interest" description="Disordered" evidence="6">
    <location>
        <begin position="423"/>
        <end position="459"/>
    </location>
</feature>
<dbReference type="InterPro" id="IPR022791">
    <property type="entry name" value="L-PG_synthase/AglD"/>
</dbReference>
<feature type="transmembrane region" description="Helical" evidence="7">
    <location>
        <begin position="161"/>
        <end position="181"/>
    </location>
</feature>
<dbReference type="Pfam" id="PF03706">
    <property type="entry name" value="LPG_synthase_TM"/>
    <property type="match status" value="1"/>
</dbReference>
<organism evidence="8 9">
    <name type="scientific">Nocardia veterana</name>
    <dbReference type="NCBI Taxonomy" id="132249"/>
    <lineage>
        <taxon>Bacteria</taxon>
        <taxon>Bacillati</taxon>
        <taxon>Actinomycetota</taxon>
        <taxon>Actinomycetes</taxon>
        <taxon>Mycobacteriales</taxon>
        <taxon>Nocardiaceae</taxon>
        <taxon>Nocardia</taxon>
    </lineage>
</organism>
<evidence type="ECO:0000256" key="7">
    <source>
        <dbReference type="SAM" id="Phobius"/>
    </source>
</evidence>
<comment type="subcellular location">
    <subcellularLocation>
        <location evidence="1">Cell membrane</location>
        <topology evidence="1">Multi-pass membrane protein</topology>
    </subcellularLocation>
</comment>
<comment type="caution">
    <text evidence="8">The sequence shown here is derived from an EMBL/GenBank/DDBJ whole genome shotgun (WGS) entry which is preliminary data.</text>
</comment>
<feature type="region of interest" description="Disordered" evidence="6">
    <location>
        <begin position="1"/>
        <end position="46"/>
    </location>
</feature>
<name>A0A7X6RH74_9NOCA</name>
<keyword evidence="2" id="KW-1003">Cell membrane</keyword>
<evidence type="ECO:0000313" key="8">
    <source>
        <dbReference type="EMBL" id="NKY85730.1"/>
    </source>
</evidence>
<evidence type="ECO:0000313" key="9">
    <source>
        <dbReference type="Proteomes" id="UP000523447"/>
    </source>
</evidence>
<evidence type="ECO:0000256" key="3">
    <source>
        <dbReference type="ARBA" id="ARBA00022692"/>
    </source>
</evidence>